<keyword evidence="2" id="KW-0472">Membrane</keyword>
<dbReference type="Proteomes" id="UP001596422">
    <property type="component" value="Unassembled WGS sequence"/>
</dbReference>
<dbReference type="RefSeq" id="WP_379908860.1">
    <property type="nucleotide sequence ID" value="NZ_JBHSWE010000001.1"/>
</dbReference>
<sequence length="183" mass="20729">MLRTLISALVVALLLASPAQADNGHRHHHRDGRGYDYARVIDVDPIVRRQRVRVEREVCWDERVRVDGAHPGDRAGAAVMGAVIGGVVGHEFGERDPRAGTLVGAAVGAALGHELAAQRHHRSRYVTERRCAVEPDFEYHEAVTGYQVRYRYRGRIYHTRTERHPGKRIRVRVDVSPVHWHGY</sequence>
<evidence type="ECO:0000313" key="6">
    <source>
        <dbReference type="Proteomes" id="UP001596422"/>
    </source>
</evidence>
<evidence type="ECO:0000256" key="1">
    <source>
        <dbReference type="ARBA" id="ARBA00004370"/>
    </source>
</evidence>
<feature type="domain" description="Glycine zipper 2TM" evidence="4">
    <location>
        <begin position="77"/>
        <end position="114"/>
    </location>
</feature>
<dbReference type="InterPro" id="IPR008816">
    <property type="entry name" value="Gly_zipper_2TM_dom"/>
</dbReference>
<evidence type="ECO:0000256" key="3">
    <source>
        <dbReference type="SAM" id="SignalP"/>
    </source>
</evidence>
<evidence type="ECO:0000259" key="4">
    <source>
        <dbReference type="Pfam" id="PF05433"/>
    </source>
</evidence>
<gene>
    <name evidence="5" type="ORF">ACFQDL_09870</name>
</gene>
<protein>
    <submittedName>
        <fullName evidence="5">Glycine zipper 2TM domain-containing protein</fullName>
    </submittedName>
</protein>
<dbReference type="PANTHER" id="PTHR35603:SF2">
    <property type="entry name" value="OUTER MEMBRANE LIPOPROTEIN"/>
    <property type="match status" value="1"/>
</dbReference>
<dbReference type="PANTHER" id="PTHR35603">
    <property type="match status" value="1"/>
</dbReference>
<organism evidence="5 6">
    <name type="scientific">Marinobacterium aestuariivivens</name>
    <dbReference type="NCBI Taxonomy" id="1698799"/>
    <lineage>
        <taxon>Bacteria</taxon>
        <taxon>Pseudomonadati</taxon>
        <taxon>Pseudomonadota</taxon>
        <taxon>Gammaproteobacteria</taxon>
        <taxon>Oceanospirillales</taxon>
        <taxon>Oceanospirillaceae</taxon>
        <taxon>Marinobacterium</taxon>
    </lineage>
</organism>
<feature type="signal peptide" evidence="3">
    <location>
        <begin position="1"/>
        <end position="21"/>
    </location>
</feature>
<evidence type="ECO:0000313" key="5">
    <source>
        <dbReference type="EMBL" id="MFC6670355.1"/>
    </source>
</evidence>
<reference evidence="6" key="1">
    <citation type="journal article" date="2019" name="Int. J. Syst. Evol. Microbiol.">
        <title>The Global Catalogue of Microorganisms (GCM) 10K type strain sequencing project: providing services to taxonomists for standard genome sequencing and annotation.</title>
        <authorList>
            <consortium name="The Broad Institute Genomics Platform"/>
            <consortium name="The Broad Institute Genome Sequencing Center for Infectious Disease"/>
            <person name="Wu L."/>
            <person name="Ma J."/>
        </authorList>
    </citation>
    <scope>NUCLEOTIDE SEQUENCE [LARGE SCALE GENOMIC DNA]</scope>
    <source>
        <strain evidence="6">NBRC 111756</strain>
    </source>
</reference>
<keyword evidence="3" id="KW-0732">Signal</keyword>
<evidence type="ECO:0000256" key="2">
    <source>
        <dbReference type="ARBA" id="ARBA00023136"/>
    </source>
</evidence>
<dbReference type="Pfam" id="PF05433">
    <property type="entry name" value="Rick_17kDa_Anti"/>
    <property type="match status" value="1"/>
</dbReference>
<comment type="subcellular location">
    <subcellularLocation>
        <location evidence="1">Membrane</location>
    </subcellularLocation>
</comment>
<dbReference type="EMBL" id="JBHSWE010000001">
    <property type="protein sequence ID" value="MFC6670355.1"/>
    <property type="molecule type" value="Genomic_DNA"/>
</dbReference>
<feature type="chain" id="PRO_5047068747" evidence="3">
    <location>
        <begin position="22"/>
        <end position="183"/>
    </location>
</feature>
<proteinExistence type="predicted"/>
<dbReference type="InterPro" id="IPR051407">
    <property type="entry name" value="Bact_OM_lipoprot/Surf_antigen"/>
</dbReference>
<keyword evidence="6" id="KW-1185">Reference proteome</keyword>
<name>A0ABW1ZYU0_9GAMM</name>
<accession>A0ABW1ZYU0</accession>
<comment type="caution">
    <text evidence="5">The sequence shown here is derived from an EMBL/GenBank/DDBJ whole genome shotgun (WGS) entry which is preliminary data.</text>
</comment>